<evidence type="ECO:0000256" key="2">
    <source>
        <dbReference type="ARBA" id="ARBA00022741"/>
    </source>
</evidence>
<accession>A0A9D1E5K7</accession>
<dbReference type="SUPFAM" id="SSF52540">
    <property type="entry name" value="P-loop containing nucleoside triphosphate hydrolases"/>
    <property type="match status" value="1"/>
</dbReference>
<organism evidence="5 6">
    <name type="scientific">Candidatus Coproplasma avicola</name>
    <dbReference type="NCBI Taxonomy" id="2840744"/>
    <lineage>
        <taxon>Bacteria</taxon>
        <taxon>Bacillati</taxon>
        <taxon>Bacillota</taxon>
        <taxon>Clostridia</taxon>
        <taxon>Eubacteriales</taxon>
        <taxon>Candidatus Coproplasma</taxon>
    </lineage>
</organism>
<dbReference type="InterPro" id="IPR003439">
    <property type="entry name" value="ABC_transporter-like_ATP-bd"/>
</dbReference>
<reference evidence="5" key="2">
    <citation type="journal article" date="2021" name="PeerJ">
        <title>Extensive microbial diversity within the chicken gut microbiome revealed by metagenomics and culture.</title>
        <authorList>
            <person name="Gilroy R."/>
            <person name="Ravi A."/>
            <person name="Getino M."/>
            <person name="Pursley I."/>
            <person name="Horton D.L."/>
            <person name="Alikhan N.F."/>
            <person name="Baker D."/>
            <person name="Gharbi K."/>
            <person name="Hall N."/>
            <person name="Watson M."/>
            <person name="Adriaenssens E.M."/>
            <person name="Foster-Nyarko E."/>
            <person name="Jarju S."/>
            <person name="Secka A."/>
            <person name="Antonio M."/>
            <person name="Oren A."/>
            <person name="Chaudhuri R.R."/>
            <person name="La Ragione R."/>
            <person name="Hildebrand F."/>
            <person name="Pallen M.J."/>
        </authorList>
    </citation>
    <scope>NUCLEOTIDE SEQUENCE</scope>
    <source>
        <strain evidence="5">ChiW16-3235</strain>
    </source>
</reference>
<dbReference type="Pfam" id="PF00005">
    <property type="entry name" value="ABC_tran"/>
    <property type="match status" value="1"/>
</dbReference>
<dbReference type="Proteomes" id="UP000823913">
    <property type="component" value="Unassembled WGS sequence"/>
</dbReference>
<gene>
    <name evidence="5" type="ORF">IAB94_01045</name>
</gene>
<protein>
    <submittedName>
        <fullName evidence="5">ABC transporter ATP-binding protein</fullName>
    </submittedName>
</protein>
<proteinExistence type="predicted"/>
<evidence type="ECO:0000256" key="3">
    <source>
        <dbReference type="ARBA" id="ARBA00022840"/>
    </source>
</evidence>
<keyword evidence="1" id="KW-0813">Transport</keyword>
<dbReference type="EMBL" id="DVHK01000022">
    <property type="protein sequence ID" value="HIR66616.1"/>
    <property type="molecule type" value="Genomic_DNA"/>
</dbReference>
<dbReference type="SMART" id="SM00382">
    <property type="entry name" value="AAA"/>
    <property type="match status" value="1"/>
</dbReference>
<dbReference type="AlphaFoldDB" id="A0A9D1E5K7"/>
<keyword evidence="3 5" id="KW-0067">ATP-binding</keyword>
<evidence type="ECO:0000313" key="6">
    <source>
        <dbReference type="Proteomes" id="UP000823913"/>
    </source>
</evidence>
<dbReference type="InterPro" id="IPR003593">
    <property type="entry name" value="AAA+_ATPase"/>
</dbReference>
<dbReference type="InterPro" id="IPR051782">
    <property type="entry name" value="ABC_Transporter_VariousFunc"/>
</dbReference>
<feature type="domain" description="ABC transporter" evidence="4">
    <location>
        <begin position="1"/>
        <end position="228"/>
    </location>
</feature>
<dbReference type="PROSITE" id="PS50893">
    <property type="entry name" value="ABC_TRANSPORTER_2"/>
    <property type="match status" value="1"/>
</dbReference>
<comment type="caution">
    <text evidence="5">The sequence shown here is derived from an EMBL/GenBank/DDBJ whole genome shotgun (WGS) entry which is preliminary data.</text>
</comment>
<evidence type="ECO:0000313" key="5">
    <source>
        <dbReference type="EMBL" id="HIR66616.1"/>
    </source>
</evidence>
<evidence type="ECO:0000259" key="4">
    <source>
        <dbReference type="PROSITE" id="PS50893"/>
    </source>
</evidence>
<dbReference type="GO" id="GO:0016887">
    <property type="term" value="F:ATP hydrolysis activity"/>
    <property type="evidence" value="ECO:0007669"/>
    <property type="project" value="InterPro"/>
</dbReference>
<dbReference type="CDD" id="cd03230">
    <property type="entry name" value="ABC_DR_subfamily_A"/>
    <property type="match status" value="1"/>
</dbReference>
<reference evidence="5" key="1">
    <citation type="submission" date="2020-10" db="EMBL/GenBank/DDBJ databases">
        <authorList>
            <person name="Gilroy R."/>
        </authorList>
    </citation>
    <scope>NUCLEOTIDE SEQUENCE</scope>
    <source>
        <strain evidence="5">ChiW16-3235</strain>
    </source>
</reference>
<dbReference type="GO" id="GO:0005524">
    <property type="term" value="F:ATP binding"/>
    <property type="evidence" value="ECO:0007669"/>
    <property type="project" value="UniProtKB-KW"/>
</dbReference>
<evidence type="ECO:0000256" key="1">
    <source>
        <dbReference type="ARBA" id="ARBA00022448"/>
    </source>
</evidence>
<sequence length="283" mass="31476">MNALEIKNLTVDFGDFAIRKMNLDIKKGAVTGLVGRNGAGKSTLIKTIMRQQPATGSILYDGKKFSEHEVEILSKTACVFDAPHFSLSAKPKKLKKAFAALYPAFNGQMFDELCAKFNLPQDKRVVKYSLGMQRKLCIIIALCQSPELLILDEPTSGIDPVDRAEVVALLQQFMLDENHTILFSTHITEDLDKIADYIVMIENGRILLNEDKVTLTEKYRLVSAGTMTEELRAIAIGLKQNAFGYTFICDRPVEGEGISSKIPTVEELFVYLSAGNMNGDMRQ</sequence>
<dbReference type="PANTHER" id="PTHR42939:SF3">
    <property type="entry name" value="ABC TRANSPORTER ATP-BINDING COMPONENT"/>
    <property type="match status" value="1"/>
</dbReference>
<dbReference type="PANTHER" id="PTHR42939">
    <property type="entry name" value="ABC TRANSPORTER ATP-BINDING PROTEIN ALBC-RELATED"/>
    <property type="match status" value="1"/>
</dbReference>
<dbReference type="InterPro" id="IPR027417">
    <property type="entry name" value="P-loop_NTPase"/>
</dbReference>
<dbReference type="InterPro" id="IPR017871">
    <property type="entry name" value="ABC_transporter-like_CS"/>
</dbReference>
<keyword evidence="2" id="KW-0547">Nucleotide-binding</keyword>
<dbReference type="Gene3D" id="3.40.50.300">
    <property type="entry name" value="P-loop containing nucleotide triphosphate hydrolases"/>
    <property type="match status" value="1"/>
</dbReference>
<name>A0A9D1E5K7_9FIRM</name>
<dbReference type="PROSITE" id="PS00211">
    <property type="entry name" value="ABC_TRANSPORTER_1"/>
    <property type="match status" value="1"/>
</dbReference>